<feature type="signal peptide" evidence="1">
    <location>
        <begin position="1"/>
        <end position="25"/>
    </location>
</feature>
<dbReference type="Proteomes" id="UP001620409">
    <property type="component" value="Unassembled WGS sequence"/>
</dbReference>
<dbReference type="RefSeq" id="WP_380016243.1">
    <property type="nucleotide sequence ID" value="NZ_JADIKI010000021.1"/>
</dbReference>
<reference evidence="2 3" key="1">
    <citation type="submission" date="2020-10" db="EMBL/GenBank/DDBJ databases">
        <title>Phylogeny of dyella-like bacteria.</title>
        <authorList>
            <person name="Fu J."/>
        </authorList>
    </citation>
    <scope>NUCLEOTIDE SEQUENCE [LARGE SCALE GENOMIC DNA]</scope>
    <source>
        <strain evidence="2 3">DHG40</strain>
    </source>
</reference>
<protein>
    <submittedName>
        <fullName evidence="2">Uncharacterized protein</fullName>
    </submittedName>
</protein>
<sequence length="365" mass="37751">MRSARWVFPLWCGLLLAVAPDHARAQIAPRLTGEAVIAKLDTARQDLATRASAAHDDRLNAASERLGTMTAALRKSLGDKASQPVDIIDDSRRIAVLRADAAVQRTRAYLDTAQGCPGSDAKAMADGLAVTIDQLATASSSSKATPVISGVETIDHRPLFALHPGSTPIALALVGTNLSDAQCADPQVTITDEHGKLLGTQPAITGVLPTRIELKLPDGAGNTSSALLLHVVSKHKSFLMGCSAQPEAMTALQVAQPLRVSVNYTLTATCGSNSVPSTGSLPDIVSYGATSSHQVELAGCPDPSRYAISAKVAFGDGNSASVGPVEQSAAADITLGLPAGLTLSWSPSTRTVFVRSAANVCKGVY</sequence>
<accession>A0ABW8IDJ1</accession>
<evidence type="ECO:0000313" key="3">
    <source>
        <dbReference type="Proteomes" id="UP001620409"/>
    </source>
</evidence>
<keyword evidence="3" id="KW-1185">Reference proteome</keyword>
<evidence type="ECO:0000256" key="1">
    <source>
        <dbReference type="SAM" id="SignalP"/>
    </source>
</evidence>
<keyword evidence="1" id="KW-0732">Signal</keyword>
<evidence type="ECO:0000313" key="2">
    <source>
        <dbReference type="EMBL" id="MFK2853219.1"/>
    </source>
</evidence>
<gene>
    <name evidence="2" type="ORF">ISP18_01245</name>
</gene>
<feature type="chain" id="PRO_5046363274" evidence="1">
    <location>
        <begin position="26"/>
        <end position="365"/>
    </location>
</feature>
<proteinExistence type="predicted"/>
<organism evidence="2 3">
    <name type="scientific">Dyella humi</name>
    <dbReference type="NCBI Taxonomy" id="1770547"/>
    <lineage>
        <taxon>Bacteria</taxon>
        <taxon>Pseudomonadati</taxon>
        <taxon>Pseudomonadota</taxon>
        <taxon>Gammaproteobacteria</taxon>
        <taxon>Lysobacterales</taxon>
        <taxon>Rhodanobacteraceae</taxon>
        <taxon>Dyella</taxon>
    </lineage>
</organism>
<dbReference type="EMBL" id="JADIKI010000021">
    <property type="protein sequence ID" value="MFK2853219.1"/>
    <property type="molecule type" value="Genomic_DNA"/>
</dbReference>
<comment type="caution">
    <text evidence="2">The sequence shown here is derived from an EMBL/GenBank/DDBJ whole genome shotgun (WGS) entry which is preliminary data.</text>
</comment>
<name>A0ABW8IDJ1_9GAMM</name>